<comment type="caution">
    <text evidence="1">The sequence shown here is derived from an EMBL/GenBank/DDBJ whole genome shotgun (WGS) entry which is preliminary data.</text>
</comment>
<sequence>MDTAALTADAADADAVVAVAAWAGTAAKPVSPMTTARAAEAARSGRLVNDAPVVPVEDRSGAEEVVFFDDEERKSVEIMKVVSDF</sequence>
<name>A0A317ZJQ1_9MICO</name>
<gene>
    <name evidence="1" type="ORF">CTB96_19690</name>
</gene>
<organism evidence="1 2">
    <name type="scientific">Cryobacterium arcticum</name>
    <dbReference type="NCBI Taxonomy" id="670052"/>
    <lineage>
        <taxon>Bacteria</taxon>
        <taxon>Bacillati</taxon>
        <taxon>Actinomycetota</taxon>
        <taxon>Actinomycetes</taxon>
        <taxon>Micrococcales</taxon>
        <taxon>Microbacteriaceae</taxon>
        <taxon>Cryobacterium</taxon>
    </lineage>
</organism>
<dbReference type="Proteomes" id="UP000246722">
    <property type="component" value="Unassembled WGS sequence"/>
</dbReference>
<evidence type="ECO:0000313" key="2">
    <source>
        <dbReference type="Proteomes" id="UP000246722"/>
    </source>
</evidence>
<accession>A0A317ZJQ1</accession>
<dbReference type="RefSeq" id="WP_110128657.1">
    <property type="nucleotide sequence ID" value="NZ_QHLY01000013.1"/>
</dbReference>
<dbReference type="EMBL" id="QHLY01000013">
    <property type="protein sequence ID" value="PXA65693.1"/>
    <property type="molecule type" value="Genomic_DNA"/>
</dbReference>
<protein>
    <submittedName>
        <fullName evidence="1">Uncharacterized protein</fullName>
    </submittedName>
</protein>
<dbReference type="AlphaFoldDB" id="A0A317ZJQ1"/>
<keyword evidence="2" id="KW-1185">Reference proteome</keyword>
<proteinExistence type="predicted"/>
<evidence type="ECO:0000313" key="1">
    <source>
        <dbReference type="EMBL" id="PXA65693.1"/>
    </source>
</evidence>
<reference evidence="1 2" key="1">
    <citation type="submission" date="2018-05" db="EMBL/GenBank/DDBJ databases">
        <title>Genetic diversity of glacier-inhabiting Cryobacterium bacteria in China and description of Cryobacterium mengkeensis sp. nov. and Arthrobacter glacialis sp. nov.</title>
        <authorList>
            <person name="Liu Q."/>
            <person name="Xin Y.-H."/>
        </authorList>
    </citation>
    <scope>NUCLEOTIDE SEQUENCE [LARGE SCALE GENOMIC DNA]</scope>
    <source>
        <strain evidence="1 2">SK-1</strain>
    </source>
</reference>